<dbReference type="SUPFAM" id="SSF88723">
    <property type="entry name" value="PIN domain-like"/>
    <property type="match status" value="1"/>
</dbReference>
<dbReference type="InterPro" id="IPR006984">
    <property type="entry name" value="Fcf1/UTP23"/>
</dbReference>
<proteinExistence type="inferred from homology"/>
<keyword evidence="4" id="KW-0539">Nucleus</keyword>
<name>A0A177TRT1_9BASI</name>
<comment type="caution">
    <text evidence="8">The sequence shown here is derived from an EMBL/GenBank/DDBJ whole genome shotgun (WGS) entry which is preliminary data.</text>
</comment>
<evidence type="ECO:0000256" key="1">
    <source>
        <dbReference type="ARBA" id="ARBA00004604"/>
    </source>
</evidence>
<dbReference type="AlphaFoldDB" id="A0A177TRT1"/>
<keyword evidence="9" id="KW-1185">Reference proteome</keyword>
<evidence type="ECO:0000256" key="2">
    <source>
        <dbReference type="ARBA" id="ARBA00022517"/>
    </source>
</evidence>
<gene>
    <name evidence="8" type="ORF">A4X13_0g4186</name>
</gene>
<evidence type="ECO:0000313" key="9">
    <source>
        <dbReference type="Proteomes" id="UP000077521"/>
    </source>
</evidence>
<feature type="compositionally biased region" description="Basic residues" evidence="6">
    <location>
        <begin position="1"/>
        <end position="12"/>
    </location>
</feature>
<dbReference type="Proteomes" id="UP000077521">
    <property type="component" value="Unassembled WGS sequence"/>
</dbReference>
<dbReference type="Pfam" id="PF04900">
    <property type="entry name" value="Fcf1"/>
    <property type="match status" value="1"/>
</dbReference>
<keyword evidence="3" id="KW-0698">rRNA processing</keyword>
<dbReference type="InterPro" id="IPR029060">
    <property type="entry name" value="PIN-like_dom_sf"/>
</dbReference>
<comment type="subcellular location">
    <subcellularLocation>
        <location evidence="1">Nucleus</location>
        <location evidence="1">Nucleolus</location>
    </subcellularLocation>
</comment>
<evidence type="ECO:0000313" key="8">
    <source>
        <dbReference type="EMBL" id="KAE8251055.1"/>
    </source>
</evidence>
<reference evidence="8" key="2">
    <citation type="journal article" date="2019" name="IMA Fungus">
        <title>Genome sequencing and comparison of five Tilletia species to identify candidate genes for the detection of regulated species infecting wheat.</title>
        <authorList>
            <person name="Nguyen H.D.T."/>
            <person name="Sultana T."/>
            <person name="Kesanakurti P."/>
            <person name="Hambleton S."/>
        </authorList>
    </citation>
    <scope>NUCLEOTIDE SEQUENCE</scope>
    <source>
        <strain evidence="8">DAOMC 236416</strain>
    </source>
</reference>
<feature type="compositionally biased region" description="Low complexity" evidence="6">
    <location>
        <begin position="25"/>
        <end position="40"/>
    </location>
</feature>
<dbReference type="CDD" id="cd09864">
    <property type="entry name" value="PIN_Fcf1-like"/>
    <property type="match status" value="1"/>
</dbReference>
<evidence type="ECO:0000256" key="3">
    <source>
        <dbReference type="ARBA" id="ARBA00022552"/>
    </source>
</evidence>
<comment type="similarity">
    <text evidence="5">Belongs to the UTP23/FCF1 family. FCF1 subfamily.</text>
</comment>
<dbReference type="InterPro" id="IPR037503">
    <property type="entry name" value="Fcf1_PIN"/>
</dbReference>
<evidence type="ECO:0000256" key="5">
    <source>
        <dbReference type="ARBA" id="ARBA00024026"/>
    </source>
</evidence>
<dbReference type="SMART" id="SM00670">
    <property type="entry name" value="PINc"/>
    <property type="match status" value="1"/>
</dbReference>
<dbReference type="GO" id="GO:0004540">
    <property type="term" value="F:RNA nuclease activity"/>
    <property type="evidence" value="ECO:0007669"/>
    <property type="project" value="UniProtKB-ARBA"/>
</dbReference>
<dbReference type="EMBL" id="LWDF02000266">
    <property type="protein sequence ID" value="KAE8251055.1"/>
    <property type="molecule type" value="Genomic_DNA"/>
</dbReference>
<feature type="domain" description="PIN" evidence="7">
    <location>
        <begin position="88"/>
        <end position="187"/>
    </location>
</feature>
<evidence type="ECO:0000256" key="4">
    <source>
        <dbReference type="ARBA" id="ARBA00023242"/>
    </source>
</evidence>
<protein>
    <recommendedName>
        <fullName evidence="7">PIN domain-containing protein</fullName>
    </recommendedName>
</protein>
<organism evidence="8 9">
    <name type="scientific">Tilletia indica</name>
    <dbReference type="NCBI Taxonomy" id="43049"/>
    <lineage>
        <taxon>Eukaryota</taxon>
        <taxon>Fungi</taxon>
        <taxon>Dikarya</taxon>
        <taxon>Basidiomycota</taxon>
        <taxon>Ustilaginomycotina</taxon>
        <taxon>Exobasidiomycetes</taxon>
        <taxon>Tilletiales</taxon>
        <taxon>Tilletiaceae</taxon>
        <taxon>Tilletia</taxon>
    </lineage>
</organism>
<dbReference type="PANTHER" id="PTHR12416">
    <property type="entry name" value="RRNA-PROCESSING PROTEIN UTP23 HOMOLOG"/>
    <property type="match status" value="1"/>
</dbReference>
<accession>A0A177TRT1</accession>
<dbReference type="GO" id="GO:0032040">
    <property type="term" value="C:small-subunit processome"/>
    <property type="evidence" value="ECO:0007669"/>
    <property type="project" value="InterPro"/>
</dbReference>
<dbReference type="GO" id="GO:0006364">
    <property type="term" value="P:rRNA processing"/>
    <property type="evidence" value="ECO:0007669"/>
    <property type="project" value="UniProtKB-KW"/>
</dbReference>
<dbReference type="FunFam" id="3.40.50.1010:FF:000004">
    <property type="entry name" value="rRNA-processing protein FCF1 homolog"/>
    <property type="match status" value="1"/>
</dbReference>
<feature type="region of interest" description="Disordered" evidence="6">
    <location>
        <begin position="1"/>
        <end position="62"/>
    </location>
</feature>
<reference evidence="8" key="1">
    <citation type="submission" date="2016-04" db="EMBL/GenBank/DDBJ databases">
        <authorList>
            <person name="Nguyen H.D."/>
            <person name="Samba Siva P."/>
            <person name="Cullis J."/>
            <person name="Levesque C.A."/>
            <person name="Hambleton S."/>
        </authorList>
    </citation>
    <scope>NUCLEOTIDE SEQUENCE</scope>
    <source>
        <strain evidence="8">DAOMC 236416</strain>
    </source>
</reference>
<dbReference type="InterPro" id="IPR002716">
    <property type="entry name" value="PIN_dom"/>
</dbReference>
<dbReference type="GO" id="GO:0042274">
    <property type="term" value="P:ribosomal small subunit biogenesis"/>
    <property type="evidence" value="ECO:0007669"/>
    <property type="project" value="UniProtKB-ARBA"/>
</dbReference>
<dbReference type="Gene3D" id="3.40.50.1010">
    <property type="entry name" value="5'-nuclease"/>
    <property type="match status" value="1"/>
</dbReference>
<evidence type="ECO:0000259" key="7">
    <source>
        <dbReference type="SMART" id="SM00670"/>
    </source>
</evidence>
<keyword evidence="2" id="KW-0690">Ribosome biogenesis</keyword>
<evidence type="ECO:0000256" key="6">
    <source>
        <dbReference type="SAM" id="MobiDB-lite"/>
    </source>
</evidence>
<sequence>MGRIKKTKKFALTKRMLDPKDPRLAASKTTQGASSSSTQGKGKKKAGTASGSGAGASGSGSSAVTVRHINTPASSLFFNHNTGLGPPYRVLIDTNFINFSLQNKIEMVQGMMDCLYAKTIPCITECVLAELESLGSKYRVALRVARDPRFERLPCSHKGTYADDCLINRIQTHKCYIVATCDRELRRRVRQIPGIPLMYIVQHQYRIERLPDGGLPS</sequence>